<sequence length="65" mass="7163">MTTVNLSKSQIETIVLEAIQEGATALAEHLDAENVAKEVQAMVRERGEELIQSISSSAMKRYSQK</sequence>
<evidence type="ECO:0000313" key="2">
    <source>
        <dbReference type="Proteomes" id="UP000182101"/>
    </source>
</evidence>
<dbReference type="Proteomes" id="UP000182101">
    <property type="component" value="Plasmid pAMCP48-600"/>
</dbReference>
<reference evidence="1 2" key="1">
    <citation type="submission" date="2016-11" db="EMBL/GenBank/DDBJ databases">
        <title>Networking in microbes: conjugative elements and plasmids in the genus Alteromonas.</title>
        <authorList>
            <person name="Lopez-Perez M."/>
            <person name="Ramon-Marco N."/>
            <person name="Rodriguez-Valera F."/>
        </authorList>
    </citation>
    <scope>NUCLEOTIDE SEQUENCE [LARGE SCALE GENOMIC DNA]</scope>
    <source>
        <strain evidence="1 2">CP48</strain>
        <plasmid evidence="2">pamcp48-600</plasmid>
    </source>
</reference>
<dbReference type="AlphaFoldDB" id="A0AAC9NTC5"/>
<evidence type="ECO:0000313" key="1">
    <source>
        <dbReference type="EMBL" id="APD91968.1"/>
    </source>
</evidence>
<accession>A0AAC9NTC5</accession>
<name>A0AAC9NTC5_9ALTE</name>
<organism evidence="1 2">
    <name type="scientific">Alteromonas mediterranea</name>
    <dbReference type="NCBI Taxonomy" id="314275"/>
    <lineage>
        <taxon>Bacteria</taxon>
        <taxon>Pseudomonadati</taxon>
        <taxon>Pseudomonadota</taxon>
        <taxon>Gammaproteobacteria</taxon>
        <taxon>Alteromonadales</taxon>
        <taxon>Alteromonadaceae</taxon>
        <taxon>Alteromonas/Salinimonas group</taxon>
        <taxon>Alteromonas</taxon>
    </lineage>
</organism>
<geneLocation type="plasmid" evidence="2">
    <name>pamcp48-600</name>
</geneLocation>
<dbReference type="RefSeq" id="WP_071960578.1">
    <property type="nucleotide sequence ID" value="NZ_CP018025.1"/>
</dbReference>
<dbReference type="EMBL" id="CP018025">
    <property type="protein sequence ID" value="APD91968.1"/>
    <property type="molecule type" value="Genomic_DNA"/>
</dbReference>
<proteinExistence type="predicted"/>
<protein>
    <submittedName>
        <fullName evidence="1">Uncharacterized protein</fullName>
    </submittedName>
</protein>
<keyword evidence="1" id="KW-0614">Plasmid</keyword>
<gene>
    <name evidence="1" type="ORF">BM524_18785</name>
</gene>